<protein>
    <submittedName>
        <fullName evidence="1">Uncharacterized protein</fullName>
    </submittedName>
</protein>
<proteinExistence type="predicted"/>
<accession>Q94J23</accession>
<name>Q94J23_ORYSJ</name>
<dbReference type="Proteomes" id="UP000817658">
    <property type="component" value="Chromosome 1"/>
</dbReference>
<dbReference type="EMBL" id="AP003076">
    <property type="protein sequence ID" value="BAB56040.1"/>
    <property type="molecule type" value="Genomic_DNA"/>
</dbReference>
<reference evidence="1" key="1">
    <citation type="journal article" date="2002" name="Nature">
        <title>The genome sequence and structure of rice chromosome 1.</title>
        <authorList>
            <person name="Sasaki T."/>
            <person name="Matsumoto T."/>
            <person name="Yamamoto K."/>
            <person name="Sakata K."/>
            <person name="Baba T."/>
            <person name="Katayose Y."/>
            <person name="Wu J."/>
            <person name="Niimura Y."/>
            <person name="Cheng Z."/>
            <person name="Nagamura Y."/>
            <person name="Antonio B.A."/>
            <person name="Kanamori H."/>
            <person name="Hosokawa S."/>
            <person name="Masukawa M."/>
            <person name="Arikawa K."/>
            <person name="Chiden Y."/>
            <person name="Hayashi M."/>
            <person name="Okamoto M."/>
            <person name="Ando T."/>
            <person name="Aoki H."/>
            <person name="Arita K."/>
            <person name="Hamada M."/>
            <person name="Harada C."/>
            <person name="Hijishita S."/>
            <person name="Honda M."/>
            <person name="Ichikawa Y."/>
            <person name="Idonuma A."/>
            <person name="Iijima M."/>
            <person name="Ikeda M."/>
            <person name="Ikeno M."/>
            <person name="Itoh S."/>
            <person name="Itoh T."/>
            <person name="Itoh Y."/>
            <person name="Itoh Y."/>
            <person name="Iwabuchi A."/>
            <person name="Kamiya K."/>
            <person name="Karasawa W."/>
            <person name="Katagiri S."/>
            <person name="Kikuta A."/>
            <person name="Kobayashi N."/>
            <person name="Kono I."/>
            <person name="Machita K."/>
            <person name="Maehara T."/>
            <person name="Mizuno H."/>
            <person name="Mizubayashi T."/>
            <person name="Mukai Y."/>
            <person name="Nagasaki H."/>
            <person name="Nakashima M."/>
            <person name="Nakama Y."/>
            <person name="Nakamichi Y."/>
            <person name="Nakamura M."/>
            <person name="Namiki N."/>
            <person name="Negishi M."/>
            <person name="Ohta I."/>
            <person name="Ono N."/>
            <person name="Saji S."/>
            <person name="Sakai K."/>
            <person name="Shibata M."/>
            <person name="Shimokawa T."/>
            <person name="Shomura A."/>
            <person name="Song J."/>
            <person name="Takazaki Y."/>
            <person name="Terasawa K."/>
            <person name="Tsuji K."/>
            <person name="Waki K."/>
            <person name="Yamagata H."/>
            <person name="Yamane H."/>
            <person name="Yoshiki S."/>
            <person name="Yoshihara R."/>
            <person name="Yukawa K."/>
            <person name="Zhong H."/>
            <person name="Iwama H."/>
            <person name="Endo T."/>
            <person name="Ito H."/>
            <person name="Hahn J.H."/>
            <person name="Kim H.I."/>
            <person name="Eun M.Y."/>
            <person name="Yano M."/>
            <person name="Jiang J."/>
            <person name="Gojobori T."/>
        </authorList>
    </citation>
    <scope>NUCLEOTIDE SEQUENCE [LARGE SCALE GENOMIC DNA]</scope>
</reference>
<dbReference type="AlphaFoldDB" id="Q94J23"/>
<sequence>MGNRRSVVDYCALTENYTFTASQQAMASGPHTQRGEPVWIKRGPTPRLMEQARREAADKTYCT</sequence>
<gene>
    <name evidence="1" type="primary">P0481E12.30</name>
</gene>
<evidence type="ECO:0000313" key="1">
    <source>
        <dbReference type="EMBL" id="BAB56040.1"/>
    </source>
</evidence>
<organism evidence="1">
    <name type="scientific">Oryza sativa subsp. japonica</name>
    <name type="common">Rice</name>
    <dbReference type="NCBI Taxonomy" id="39947"/>
    <lineage>
        <taxon>Eukaryota</taxon>
        <taxon>Viridiplantae</taxon>
        <taxon>Streptophyta</taxon>
        <taxon>Embryophyta</taxon>
        <taxon>Tracheophyta</taxon>
        <taxon>Spermatophyta</taxon>
        <taxon>Magnoliopsida</taxon>
        <taxon>Liliopsida</taxon>
        <taxon>Poales</taxon>
        <taxon>Poaceae</taxon>
        <taxon>BOP clade</taxon>
        <taxon>Oryzoideae</taxon>
        <taxon>Oryzeae</taxon>
        <taxon>Oryzinae</taxon>
        <taxon>Oryza</taxon>
        <taxon>Oryza sativa</taxon>
    </lineage>
</organism>